<dbReference type="Proteomes" id="UP001404845">
    <property type="component" value="Unassembled WGS sequence"/>
</dbReference>
<name>A0ABU9ZG84_9HYPH</name>
<organism evidence="1 2">
    <name type="scientific">Methylorubrum rhodesianum</name>
    <dbReference type="NCBI Taxonomy" id="29427"/>
    <lineage>
        <taxon>Bacteria</taxon>
        <taxon>Pseudomonadati</taxon>
        <taxon>Pseudomonadota</taxon>
        <taxon>Alphaproteobacteria</taxon>
        <taxon>Hyphomicrobiales</taxon>
        <taxon>Methylobacteriaceae</taxon>
        <taxon>Methylorubrum</taxon>
    </lineage>
</organism>
<dbReference type="Pfam" id="PF19654">
    <property type="entry name" value="DUF6157"/>
    <property type="match status" value="1"/>
</dbReference>
<evidence type="ECO:0000313" key="1">
    <source>
        <dbReference type="EMBL" id="MEN3230156.1"/>
    </source>
</evidence>
<keyword evidence="2" id="KW-1185">Reference proteome</keyword>
<gene>
    <name evidence="1" type="ORF">PUR21_21315</name>
</gene>
<reference evidence="1 2" key="1">
    <citation type="journal article" date="2023" name="PLoS ONE">
        <title>Complete genome assembly of Hawai'i environmental nontuberculous mycobacteria reveals unexpected co-isolation with methylobacteria.</title>
        <authorList>
            <person name="Hendrix J."/>
            <person name="Epperson L.E."/>
            <person name="Tong E.I."/>
            <person name="Chan Y.L."/>
            <person name="Hasan N.A."/>
            <person name="Dawrs S.N."/>
            <person name="Norton G.J."/>
            <person name="Virdi R."/>
            <person name="Crooks J.L."/>
            <person name="Chan E.D."/>
            <person name="Honda J.R."/>
            <person name="Strong M."/>
        </authorList>
    </citation>
    <scope>NUCLEOTIDE SEQUENCE [LARGE SCALE GENOMIC DNA]</scope>
    <source>
        <strain evidence="1 2">NJH_HI01</strain>
    </source>
</reference>
<comment type="caution">
    <text evidence="1">The sequence shown here is derived from an EMBL/GenBank/DDBJ whole genome shotgun (WGS) entry which is preliminary data.</text>
</comment>
<dbReference type="InterPro" id="IPR046155">
    <property type="entry name" value="DUF6157"/>
</dbReference>
<sequence length="132" mass="14465">MSTNYRQTLITVSPDCPVTVATPPPKAGSIAGLQYALLMEQPYALTSDELLFEVYAIRSAIGPLDRDGARTAFLSKSQACLRASPLVKMYGWGLHHDEECKVAAIGIETEEYRALTQRTDVRCVAGMRSKRG</sequence>
<proteinExistence type="predicted"/>
<dbReference type="RefSeq" id="WP_345971600.1">
    <property type="nucleotide sequence ID" value="NZ_JAQYXL010000001.1"/>
</dbReference>
<protein>
    <submittedName>
        <fullName evidence="1">DUF6157 family protein</fullName>
    </submittedName>
</protein>
<accession>A0ABU9ZG84</accession>
<dbReference type="EMBL" id="JAQYXL010000001">
    <property type="protein sequence ID" value="MEN3230156.1"/>
    <property type="molecule type" value="Genomic_DNA"/>
</dbReference>
<evidence type="ECO:0000313" key="2">
    <source>
        <dbReference type="Proteomes" id="UP001404845"/>
    </source>
</evidence>